<keyword evidence="10" id="KW-1185">Reference proteome</keyword>
<comment type="caution">
    <text evidence="9">The sequence shown here is derived from an EMBL/GenBank/DDBJ whole genome shotgun (WGS) entry which is preliminary data.</text>
</comment>
<evidence type="ECO:0000256" key="1">
    <source>
        <dbReference type="ARBA" id="ARBA00000971"/>
    </source>
</evidence>
<name>A0ABS0YLZ6_9BACT</name>
<evidence type="ECO:0000313" key="9">
    <source>
        <dbReference type="EMBL" id="MBJ6798943.1"/>
    </source>
</evidence>
<protein>
    <recommendedName>
        <fullName evidence="2">peptidylprolyl isomerase</fullName>
        <ecNumber evidence="2">5.2.1.8</ecNumber>
    </recommendedName>
</protein>
<comment type="catalytic activity">
    <reaction evidence="1">
        <text>[protein]-peptidylproline (omega=180) = [protein]-peptidylproline (omega=0)</text>
        <dbReference type="Rhea" id="RHEA:16237"/>
        <dbReference type="Rhea" id="RHEA-COMP:10747"/>
        <dbReference type="Rhea" id="RHEA-COMP:10748"/>
        <dbReference type="ChEBI" id="CHEBI:83833"/>
        <dbReference type="ChEBI" id="CHEBI:83834"/>
        <dbReference type="EC" id="5.2.1.8"/>
    </reaction>
</comment>
<evidence type="ECO:0000256" key="7">
    <source>
        <dbReference type="SAM" id="MobiDB-lite"/>
    </source>
</evidence>
<dbReference type="EMBL" id="JAEMHK010000001">
    <property type="protein sequence ID" value="MBJ6798943.1"/>
    <property type="molecule type" value="Genomic_DNA"/>
</dbReference>
<dbReference type="InterPro" id="IPR050245">
    <property type="entry name" value="PrsA_foldase"/>
</dbReference>
<dbReference type="PROSITE" id="PS51257">
    <property type="entry name" value="PROKAR_LIPOPROTEIN"/>
    <property type="match status" value="1"/>
</dbReference>
<evidence type="ECO:0000256" key="4">
    <source>
        <dbReference type="ARBA" id="ARBA00023110"/>
    </source>
</evidence>
<evidence type="ECO:0000256" key="6">
    <source>
        <dbReference type="PROSITE-ProRule" id="PRU00278"/>
    </source>
</evidence>
<dbReference type="Gene3D" id="3.10.50.40">
    <property type="match status" value="1"/>
</dbReference>
<reference evidence="9 10" key="1">
    <citation type="submission" date="2020-12" db="EMBL/GenBank/DDBJ databases">
        <title>Geomonas sp. Red259, isolated from paddy soil.</title>
        <authorList>
            <person name="Xu Z."/>
            <person name="Zhang Z."/>
            <person name="Masuda Y."/>
            <person name="Itoh H."/>
            <person name="Senoo K."/>
        </authorList>
    </citation>
    <scope>NUCLEOTIDE SEQUENCE [LARGE SCALE GENOMIC DNA]</scope>
    <source>
        <strain evidence="9 10">Red259</strain>
    </source>
</reference>
<dbReference type="InterPro" id="IPR046357">
    <property type="entry name" value="PPIase_dom_sf"/>
</dbReference>
<organism evidence="9 10">
    <name type="scientific">Geomonas propionica</name>
    <dbReference type="NCBI Taxonomy" id="2798582"/>
    <lineage>
        <taxon>Bacteria</taxon>
        <taxon>Pseudomonadati</taxon>
        <taxon>Thermodesulfobacteriota</taxon>
        <taxon>Desulfuromonadia</taxon>
        <taxon>Geobacterales</taxon>
        <taxon>Geobacteraceae</taxon>
        <taxon>Geomonas</taxon>
    </lineage>
</organism>
<dbReference type="SUPFAM" id="SSF109998">
    <property type="entry name" value="Triger factor/SurA peptide-binding domain-like"/>
    <property type="match status" value="1"/>
</dbReference>
<dbReference type="PANTHER" id="PTHR47245">
    <property type="entry name" value="PEPTIDYLPROLYL ISOMERASE"/>
    <property type="match status" value="1"/>
</dbReference>
<proteinExistence type="predicted"/>
<dbReference type="InterPro" id="IPR027304">
    <property type="entry name" value="Trigger_fact/SurA_dom_sf"/>
</dbReference>
<evidence type="ECO:0000256" key="3">
    <source>
        <dbReference type="ARBA" id="ARBA00022729"/>
    </source>
</evidence>
<evidence type="ECO:0000256" key="5">
    <source>
        <dbReference type="ARBA" id="ARBA00023235"/>
    </source>
</evidence>
<dbReference type="SUPFAM" id="SSF54534">
    <property type="entry name" value="FKBP-like"/>
    <property type="match status" value="1"/>
</dbReference>
<evidence type="ECO:0000259" key="8">
    <source>
        <dbReference type="PROSITE" id="PS50198"/>
    </source>
</evidence>
<dbReference type="RefSeq" id="WP_199393460.1">
    <property type="nucleotide sequence ID" value="NZ_JAEMHK010000001.1"/>
</dbReference>
<sequence>MHFSKTAAILIIALSVAVTGCKKQEGATEAKQEGPGKGIVLAEVNGASITDKDFYKEQAALPPQLKPMTETPEGKKEMIDTMVVRELILQQASKDGIDKSPEVAAKLEDLKKRVIVEAFLKKKIEESAKVSDAEMQDYYNKNKDKFKSDAQIRASHILVKSEVQAKEIEKQLKGGASFEELAKKNSVDGAAAKGGDLGWFSKGSMIPDFEKVAFGLKDGETSGIVKTQFGYHIIKKTGSRQAGVRTLDEVKDEIKAALAPAKQQETFKTLKEDLKKQAKISVKEDALKELGGEGAKGGDAHPGTPGEAAQPAKAK</sequence>
<keyword evidence="4 6" id="KW-0697">Rotamase</keyword>
<dbReference type="PANTHER" id="PTHR47245:SF1">
    <property type="entry name" value="FOLDASE PROTEIN PRSA"/>
    <property type="match status" value="1"/>
</dbReference>
<evidence type="ECO:0000256" key="2">
    <source>
        <dbReference type="ARBA" id="ARBA00013194"/>
    </source>
</evidence>
<dbReference type="Pfam" id="PF13145">
    <property type="entry name" value="Rotamase_2"/>
    <property type="match status" value="1"/>
</dbReference>
<dbReference type="Pfam" id="PF13624">
    <property type="entry name" value="SurA_N_3"/>
    <property type="match status" value="1"/>
</dbReference>
<dbReference type="Gene3D" id="1.10.8.1040">
    <property type="match status" value="1"/>
</dbReference>
<feature type="compositionally biased region" description="Basic and acidic residues" evidence="7">
    <location>
        <begin position="290"/>
        <end position="299"/>
    </location>
</feature>
<accession>A0ABS0YLZ6</accession>
<keyword evidence="5 6" id="KW-0413">Isomerase</keyword>
<evidence type="ECO:0000313" key="10">
    <source>
        <dbReference type="Proteomes" id="UP000641025"/>
    </source>
</evidence>
<dbReference type="PROSITE" id="PS50198">
    <property type="entry name" value="PPIC_PPIASE_2"/>
    <property type="match status" value="1"/>
</dbReference>
<gene>
    <name evidence="9" type="ORF">JFN90_02195</name>
</gene>
<dbReference type="InterPro" id="IPR000297">
    <property type="entry name" value="PPIase_PpiC"/>
</dbReference>
<feature type="region of interest" description="Disordered" evidence="7">
    <location>
        <begin position="290"/>
        <end position="315"/>
    </location>
</feature>
<dbReference type="Proteomes" id="UP000641025">
    <property type="component" value="Unassembled WGS sequence"/>
</dbReference>
<dbReference type="EC" id="5.2.1.8" evidence="2"/>
<keyword evidence="3" id="KW-0732">Signal</keyword>
<feature type="domain" description="PpiC" evidence="8">
    <location>
        <begin position="149"/>
        <end position="238"/>
    </location>
</feature>
<dbReference type="GO" id="GO:0016853">
    <property type="term" value="F:isomerase activity"/>
    <property type="evidence" value="ECO:0007669"/>
    <property type="project" value="UniProtKB-KW"/>
</dbReference>